<evidence type="ECO:0000256" key="1">
    <source>
        <dbReference type="ARBA" id="ARBA00009817"/>
    </source>
</evidence>
<name>A0AAW1K8U5_SAPOF</name>
<comment type="similarity">
    <text evidence="1">Belongs to the HEBP family.</text>
</comment>
<dbReference type="PANTHER" id="PTHR11220:SF1">
    <property type="entry name" value="HEME-BINDING PROTEIN 2"/>
    <property type="match status" value="1"/>
</dbReference>
<evidence type="ECO:0000313" key="2">
    <source>
        <dbReference type="EMBL" id="KAK9714302.1"/>
    </source>
</evidence>
<keyword evidence="3" id="KW-1185">Reference proteome</keyword>
<dbReference type="SUPFAM" id="SSF55136">
    <property type="entry name" value="Probable bacterial effector-binding domain"/>
    <property type="match status" value="1"/>
</dbReference>
<dbReference type="Proteomes" id="UP001443914">
    <property type="component" value="Unassembled WGS sequence"/>
</dbReference>
<dbReference type="AlphaFoldDB" id="A0AAW1K8U5"/>
<proteinExistence type="inferred from homology"/>
<dbReference type="EMBL" id="JBDFQZ010000006">
    <property type="protein sequence ID" value="KAK9714302.1"/>
    <property type="molecule type" value="Genomic_DNA"/>
</dbReference>
<evidence type="ECO:0000313" key="3">
    <source>
        <dbReference type="Proteomes" id="UP001443914"/>
    </source>
</evidence>
<dbReference type="InterPro" id="IPR006917">
    <property type="entry name" value="SOUL_heme-bd"/>
</dbReference>
<dbReference type="Pfam" id="PF04832">
    <property type="entry name" value="SOUL"/>
    <property type="match status" value="1"/>
</dbReference>
<reference evidence="2" key="1">
    <citation type="submission" date="2024-03" db="EMBL/GenBank/DDBJ databases">
        <title>WGS assembly of Saponaria officinalis var. Norfolk2.</title>
        <authorList>
            <person name="Jenkins J."/>
            <person name="Shu S."/>
            <person name="Grimwood J."/>
            <person name="Barry K."/>
            <person name="Goodstein D."/>
            <person name="Schmutz J."/>
            <person name="Leebens-Mack J."/>
            <person name="Osbourn A."/>
        </authorList>
    </citation>
    <scope>NUCLEOTIDE SEQUENCE [LARGE SCALE GENOMIC DNA]</scope>
    <source>
        <strain evidence="2">JIC</strain>
    </source>
</reference>
<dbReference type="Gene3D" id="3.20.80.10">
    <property type="entry name" value="Regulatory factor, effector binding domain"/>
    <property type="match status" value="1"/>
</dbReference>
<gene>
    <name evidence="2" type="ORF">RND81_06G085000</name>
</gene>
<dbReference type="FunFam" id="3.20.80.10:FF:000002">
    <property type="entry name" value="Heme-binding protein 2"/>
    <property type="match status" value="1"/>
</dbReference>
<organism evidence="2 3">
    <name type="scientific">Saponaria officinalis</name>
    <name type="common">Common soapwort</name>
    <name type="synonym">Lychnis saponaria</name>
    <dbReference type="NCBI Taxonomy" id="3572"/>
    <lineage>
        <taxon>Eukaryota</taxon>
        <taxon>Viridiplantae</taxon>
        <taxon>Streptophyta</taxon>
        <taxon>Embryophyta</taxon>
        <taxon>Tracheophyta</taxon>
        <taxon>Spermatophyta</taxon>
        <taxon>Magnoliopsida</taxon>
        <taxon>eudicotyledons</taxon>
        <taxon>Gunneridae</taxon>
        <taxon>Pentapetalae</taxon>
        <taxon>Caryophyllales</taxon>
        <taxon>Caryophyllaceae</taxon>
        <taxon>Caryophylleae</taxon>
        <taxon>Saponaria</taxon>
    </lineage>
</organism>
<dbReference type="PANTHER" id="PTHR11220">
    <property type="entry name" value="HEME-BINDING PROTEIN-RELATED"/>
    <property type="match status" value="1"/>
</dbReference>
<comment type="caution">
    <text evidence="2">The sequence shown here is derived from an EMBL/GenBank/DDBJ whole genome shotgun (WGS) entry which is preliminary data.</text>
</comment>
<sequence length="179" mass="19861">MSAHVDHLSFHQATKFGFHRLFQYIQGANLNFSRIPMTKPVLTSIVPGSGPLNSSAYSVRFYLPLKFQDDPPVPLPEIHLKPVRWAGHCVAVSKFSGFARDRNVVKEAEKLVASLARSSWVNSTSAYSVAQYDSPFKLIGRVNEVWVDVDGSELDDCRSNGIQVVRNAEPTLTALVSPF</sequence>
<accession>A0AAW1K8U5</accession>
<dbReference type="InterPro" id="IPR011256">
    <property type="entry name" value="Reg_factor_effector_dom_sf"/>
</dbReference>
<protein>
    <recommendedName>
        <fullName evidence="4">SOUL heme-binding protein</fullName>
    </recommendedName>
</protein>
<evidence type="ECO:0008006" key="4">
    <source>
        <dbReference type="Google" id="ProtNLM"/>
    </source>
</evidence>